<protein>
    <submittedName>
        <fullName evidence="1">Uncharacterized protein</fullName>
    </submittedName>
</protein>
<evidence type="ECO:0000313" key="2">
    <source>
        <dbReference type="Proteomes" id="UP000544107"/>
    </source>
</evidence>
<organism evidence="1 2">
    <name type="scientific">Allorhizobium taibaishanense</name>
    <dbReference type="NCBI Taxonomy" id="887144"/>
    <lineage>
        <taxon>Bacteria</taxon>
        <taxon>Pseudomonadati</taxon>
        <taxon>Pseudomonadota</taxon>
        <taxon>Alphaproteobacteria</taxon>
        <taxon>Hyphomicrobiales</taxon>
        <taxon>Rhizobiaceae</taxon>
        <taxon>Rhizobium/Agrobacterium group</taxon>
        <taxon>Allorhizobium</taxon>
    </lineage>
</organism>
<reference evidence="1 2" key="1">
    <citation type="submission" date="2020-08" db="EMBL/GenBank/DDBJ databases">
        <title>Genomic Encyclopedia of Type Strains, Phase IV (KMG-IV): sequencing the most valuable type-strain genomes for metagenomic binning, comparative biology and taxonomic classification.</title>
        <authorList>
            <person name="Goeker M."/>
        </authorList>
    </citation>
    <scope>NUCLEOTIDE SEQUENCE [LARGE SCALE GENOMIC DNA]</scope>
    <source>
        <strain evidence="1 2">DSM 100021</strain>
    </source>
</reference>
<evidence type="ECO:0000313" key="1">
    <source>
        <dbReference type="EMBL" id="MBB4009533.1"/>
    </source>
</evidence>
<comment type="caution">
    <text evidence="1">The sequence shown here is derived from an EMBL/GenBank/DDBJ whole genome shotgun (WGS) entry which is preliminary data.</text>
</comment>
<dbReference type="AlphaFoldDB" id="A0A7W6HQI3"/>
<dbReference type="EMBL" id="JACIED010000005">
    <property type="protein sequence ID" value="MBB4009533.1"/>
    <property type="molecule type" value="Genomic_DNA"/>
</dbReference>
<gene>
    <name evidence="1" type="ORF">GGQ71_003821</name>
</gene>
<accession>A0A7W6HQI3</accession>
<sequence>MPKRYGLEHFQQKSAAALGPEMLNGRFQSCISTVNAIAVM</sequence>
<dbReference type="Proteomes" id="UP000544107">
    <property type="component" value="Unassembled WGS sequence"/>
</dbReference>
<name>A0A7W6HQI3_9HYPH</name>
<proteinExistence type="predicted"/>